<evidence type="ECO:0000256" key="7">
    <source>
        <dbReference type="ARBA" id="ARBA00023170"/>
    </source>
</evidence>
<evidence type="ECO:0000313" key="13">
    <source>
        <dbReference type="Proteomes" id="UP000741360"/>
    </source>
</evidence>
<gene>
    <name evidence="10 12" type="primary">ftsY</name>
    <name evidence="12" type="ORF">HYY65_03075</name>
</gene>
<feature type="binding site" evidence="10">
    <location>
        <begin position="112"/>
        <end position="119"/>
    </location>
    <ligand>
        <name>GTP</name>
        <dbReference type="ChEBI" id="CHEBI:37565"/>
    </ligand>
</feature>
<dbReference type="GO" id="GO:0005886">
    <property type="term" value="C:plasma membrane"/>
    <property type="evidence" value="ECO:0007669"/>
    <property type="project" value="UniProtKB-SubCell"/>
</dbReference>
<keyword evidence="2 10" id="KW-0963">Cytoplasm</keyword>
<dbReference type="InterPro" id="IPR027417">
    <property type="entry name" value="P-loop_NTPase"/>
</dbReference>
<keyword evidence="4 10" id="KW-0378">Hydrolase</keyword>
<evidence type="ECO:0000256" key="5">
    <source>
        <dbReference type="ARBA" id="ARBA00023134"/>
    </source>
</evidence>
<comment type="similarity">
    <text evidence="10">Belongs to the GTP-binding SRP family. FtsY subfamily.</text>
</comment>
<sequence length="305" mass="33056">MALAFLDRWKQGLAKTRQNLQSRLDWLRGVAGRRLDQELLEELEEALILADVGPQTAGNIVARLQEKAAREGIREACDLKEILRRILVEILSQGVPAPGPCPQAPRVIMVVGVNGVGKTTTIGKLAKRWVDEGSAVLLAAGDTFRAAAIEQLEIWGERARAQVVKHQSGADPAAVIYDALQAAKARGSQVVLADTAGRLHTKMNLMEELKKIKRVMGQVVPTAPHEVLLILDATTGQNAVSQVRLFHEAIGVTGLVVTKLDGTAKGGILLRIVDEFRLPVHYVGVGESPDDLREFDPEAFADSIL</sequence>
<feature type="binding site" evidence="10">
    <location>
        <begin position="194"/>
        <end position="198"/>
    </location>
    <ligand>
        <name>GTP</name>
        <dbReference type="ChEBI" id="CHEBI:37565"/>
    </ligand>
</feature>
<keyword evidence="1 10" id="KW-1003">Cell membrane</keyword>
<dbReference type="EC" id="3.6.5.4" evidence="10"/>
<evidence type="ECO:0000256" key="6">
    <source>
        <dbReference type="ARBA" id="ARBA00023136"/>
    </source>
</evidence>
<proteinExistence type="inferred from homology"/>
<dbReference type="GO" id="GO:0006614">
    <property type="term" value="P:SRP-dependent cotranslational protein targeting to membrane"/>
    <property type="evidence" value="ECO:0007669"/>
    <property type="project" value="InterPro"/>
</dbReference>
<dbReference type="InterPro" id="IPR003593">
    <property type="entry name" value="AAA+_ATPase"/>
</dbReference>
<keyword evidence="5 10" id="KW-0342">GTP-binding</keyword>
<comment type="catalytic activity">
    <reaction evidence="8 10">
        <text>GTP + H2O = GDP + phosphate + H(+)</text>
        <dbReference type="Rhea" id="RHEA:19669"/>
        <dbReference type="ChEBI" id="CHEBI:15377"/>
        <dbReference type="ChEBI" id="CHEBI:15378"/>
        <dbReference type="ChEBI" id="CHEBI:37565"/>
        <dbReference type="ChEBI" id="CHEBI:43474"/>
        <dbReference type="ChEBI" id="CHEBI:58189"/>
        <dbReference type="EC" id="3.6.5.4"/>
    </reaction>
</comment>
<comment type="function">
    <text evidence="9">Involved in targeting and insertion of nascent membrane proteins into the cytoplasmic membrane. Acts as a receptor for the complex formed by the signal recognition particle (SRP) and the ribosome-nascent chain (RNC). Interaction with SRP-RNC leads to the transfer of the RNC complex to the Sec translocase for insertion into the membrane, the hydrolysis of GTP by both Ffh and FtsY, and the dissociation of the SRP-FtsY complex into the individual components.</text>
</comment>
<organism evidence="12 13">
    <name type="scientific">Tectimicrobiota bacterium</name>
    <dbReference type="NCBI Taxonomy" id="2528274"/>
    <lineage>
        <taxon>Bacteria</taxon>
        <taxon>Pseudomonadati</taxon>
        <taxon>Nitrospinota/Tectimicrobiota group</taxon>
        <taxon>Candidatus Tectimicrobiota</taxon>
    </lineage>
</organism>
<dbReference type="Proteomes" id="UP000741360">
    <property type="component" value="Unassembled WGS sequence"/>
</dbReference>
<keyword evidence="6 10" id="KW-0472">Membrane</keyword>
<dbReference type="SUPFAM" id="SSF47364">
    <property type="entry name" value="Domain of the SRP/SRP receptor G-proteins"/>
    <property type="match status" value="1"/>
</dbReference>
<dbReference type="GO" id="GO:0003924">
    <property type="term" value="F:GTPase activity"/>
    <property type="evidence" value="ECO:0007669"/>
    <property type="project" value="UniProtKB-UniRule"/>
</dbReference>
<comment type="caution">
    <text evidence="12">The sequence shown here is derived from an EMBL/GenBank/DDBJ whole genome shotgun (WGS) entry which is preliminary data.</text>
</comment>
<evidence type="ECO:0000256" key="1">
    <source>
        <dbReference type="ARBA" id="ARBA00022475"/>
    </source>
</evidence>
<dbReference type="SUPFAM" id="SSF52540">
    <property type="entry name" value="P-loop containing nucleoside triphosphate hydrolases"/>
    <property type="match status" value="1"/>
</dbReference>
<dbReference type="SMART" id="SM00963">
    <property type="entry name" value="SRP54_N"/>
    <property type="match status" value="1"/>
</dbReference>
<dbReference type="GO" id="GO:0005525">
    <property type="term" value="F:GTP binding"/>
    <property type="evidence" value="ECO:0007669"/>
    <property type="project" value="UniProtKB-UniRule"/>
</dbReference>
<dbReference type="NCBIfam" id="TIGR00064">
    <property type="entry name" value="ftsY"/>
    <property type="match status" value="1"/>
</dbReference>
<feature type="binding site" evidence="10">
    <location>
        <begin position="258"/>
        <end position="261"/>
    </location>
    <ligand>
        <name>GTP</name>
        <dbReference type="ChEBI" id="CHEBI:37565"/>
    </ligand>
</feature>
<dbReference type="InterPro" id="IPR036225">
    <property type="entry name" value="SRP/SRP_N"/>
</dbReference>
<dbReference type="Gene3D" id="3.40.50.300">
    <property type="entry name" value="P-loop containing nucleotide triphosphate hydrolases"/>
    <property type="match status" value="1"/>
</dbReference>
<keyword evidence="7 10" id="KW-0675">Receptor</keyword>
<dbReference type="Pfam" id="PF02881">
    <property type="entry name" value="SRP54_N"/>
    <property type="match status" value="1"/>
</dbReference>
<evidence type="ECO:0000256" key="2">
    <source>
        <dbReference type="ARBA" id="ARBA00022490"/>
    </source>
</evidence>
<dbReference type="SMART" id="SM00382">
    <property type="entry name" value="AAA"/>
    <property type="match status" value="1"/>
</dbReference>
<dbReference type="PANTHER" id="PTHR43134:SF1">
    <property type="entry name" value="SIGNAL RECOGNITION PARTICLE RECEPTOR SUBUNIT ALPHA"/>
    <property type="match status" value="1"/>
</dbReference>
<accession>A0A932GMU8</accession>
<dbReference type="InterPro" id="IPR000897">
    <property type="entry name" value="SRP54_GTPase_dom"/>
</dbReference>
<dbReference type="InterPro" id="IPR004390">
    <property type="entry name" value="SR_rcpt_FtsY"/>
</dbReference>
<dbReference type="GO" id="GO:0005737">
    <property type="term" value="C:cytoplasm"/>
    <property type="evidence" value="ECO:0007669"/>
    <property type="project" value="UniProtKB-SubCell"/>
</dbReference>
<dbReference type="GO" id="GO:0005047">
    <property type="term" value="F:signal recognition particle binding"/>
    <property type="evidence" value="ECO:0007669"/>
    <property type="project" value="TreeGrafter"/>
</dbReference>
<comment type="subunit">
    <text evidence="10">Part of the signal recognition particle protein translocation system, which is composed of SRP and FtsY.</text>
</comment>
<comment type="subcellular location">
    <subcellularLocation>
        <location evidence="10">Cell membrane</location>
        <topology evidence="10">Peripheral membrane protein</topology>
        <orientation evidence="10">Cytoplasmic side</orientation>
    </subcellularLocation>
    <subcellularLocation>
        <location evidence="10">Cytoplasm</location>
    </subcellularLocation>
</comment>
<evidence type="ECO:0000256" key="10">
    <source>
        <dbReference type="HAMAP-Rule" id="MF_00920"/>
    </source>
</evidence>
<dbReference type="PANTHER" id="PTHR43134">
    <property type="entry name" value="SIGNAL RECOGNITION PARTICLE RECEPTOR SUBUNIT ALPHA"/>
    <property type="match status" value="1"/>
</dbReference>
<dbReference type="PROSITE" id="PS00300">
    <property type="entry name" value="SRP54"/>
    <property type="match status" value="1"/>
</dbReference>
<protein>
    <recommendedName>
        <fullName evidence="10">Signal recognition particle receptor FtsY</fullName>
        <shortName evidence="10">SRP receptor</shortName>
        <ecNumber evidence="10">3.6.5.4</ecNumber>
    </recommendedName>
</protein>
<dbReference type="HAMAP" id="MF_00920">
    <property type="entry name" value="FtsY"/>
    <property type="match status" value="1"/>
</dbReference>
<dbReference type="Gene3D" id="1.20.120.140">
    <property type="entry name" value="Signal recognition particle SRP54, nucleotide-binding domain"/>
    <property type="match status" value="1"/>
</dbReference>
<dbReference type="AlphaFoldDB" id="A0A932GMU8"/>
<dbReference type="CDD" id="cd17874">
    <property type="entry name" value="FtsY"/>
    <property type="match status" value="1"/>
</dbReference>
<evidence type="ECO:0000256" key="4">
    <source>
        <dbReference type="ARBA" id="ARBA00022801"/>
    </source>
</evidence>
<evidence type="ECO:0000256" key="3">
    <source>
        <dbReference type="ARBA" id="ARBA00022741"/>
    </source>
</evidence>
<dbReference type="FunFam" id="3.40.50.300:FF:000053">
    <property type="entry name" value="Signal recognition particle receptor FtsY"/>
    <property type="match status" value="1"/>
</dbReference>
<feature type="domain" description="SRP54-type proteins GTP-binding" evidence="11">
    <location>
        <begin position="279"/>
        <end position="292"/>
    </location>
</feature>
<evidence type="ECO:0000313" key="12">
    <source>
        <dbReference type="EMBL" id="MBI3014053.1"/>
    </source>
</evidence>
<dbReference type="FunFam" id="1.20.120.140:FF:000002">
    <property type="entry name" value="Signal recognition particle receptor FtsY"/>
    <property type="match status" value="1"/>
</dbReference>
<evidence type="ECO:0000256" key="9">
    <source>
        <dbReference type="ARBA" id="ARBA00053570"/>
    </source>
</evidence>
<evidence type="ECO:0000256" key="8">
    <source>
        <dbReference type="ARBA" id="ARBA00048027"/>
    </source>
</evidence>
<dbReference type="InterPro" id="IPR013822">
    <property type="entry name" value="Signal_recog_particl_SRP54_hlx"/>
</dbReference>
<dbReference type="SMART" id="SM00962">
    <property type="entry name" value="SRP54"/>
    <property type="match status" value="1"/>
</dbReference>
<name>A0A932GMU8_UNCTE</name>
<keyword evidence="3 10" id="KW-0547">Nucleotide-binding</keyword>
<dbReference type="EMBL" id="JACPSX010000051">
    <property type="protein sequence ID" value="MBI3014053.1"/>
    <property type="molecule type" value="Genomic_DNA"/>
</dbReference>
<dbReference type="InterPro" id="IPR042101">
    <property type="entry name" value="SRP54_N_sf"/>
</dbReference>
<dbReference type="Pfam" id="PF00448">
    <property type="entry name" value="SRP54"/>
    <property type="match status" value="1"/>
</dbReference>
<reference evidence="12" key="1">
    <citation type="submission" date="2020-07" db="EMBL/GenBank/DDBJ databases">
        <title>Huge and variable diversity of episymbiotic CPR bacteria and DPANN archaea in groundwater ecosystems.</title>
        <authorList>
            <person name="He C.Y."/>
            <person name="Keren R."/>
            <person name="Whittaker M."/>
            <person name="Farag I.F."/>
            <person name="Doudna J."/>
            <person name="Cate J.H.D."/>
            <person name="Banfield J.F."/>
        </authorList>
    </citation>
    <scope>NUCLEOTIDE SEQUENCE</scope>
    <source>
        <strain evidence="12">NC_groundwater_717_Ag_S-0.2um_59_8</strain>
    </source>
</reference>
<evidence type="ECO:0000259" key="11">
    <source>
        <dbReference type="PROSITE" id="PS00300"/>
    </source>
</evidence>